<organism evidence="2 3">
    <name type="scientific">Lapidilactobacillus gannanensis</name>
    <dbReference type="NCBI Taxonomy" id="2486002"/>
    <lineage>
        <taxon>Bacteria</taxon>
        <taxon>Bacillati</taxon>
        <taxon>Bacillota</taxon>
        <taxon>Bacilli</taxon>
        <taxon>Lactobacillales</taxon>
        <taxon>Lactobacillaceae</taxon>
        <taxon>Lapidilactobacillus</taxon>
    </lineage>
</organism>
<keyword evidence="1" id="KW-0472">Membrane</keyword>
<evidence type="ECO:0000313" key="3">
    <source>
        <dbReference type="Proteomes" id="UP001597191"/>
    </source>
</evidence>
<dbReference type="RefSeq" id="WP_125651120.1">
    <property type="nucleotide sequence ID" value="NZ_JBHTOH010000077.1"/>
</dbReference>
<protein>
    <submittedName>
        <fullName evidence="2">DUF2568 domain-containing protein</fullName>
    </submittedName>
</protein>
<keyword evidence="3" id="KW-1185">Reference proteome</keyword>
<comment type="caution">
    <text evidence="2">The sequence shown here is derived from an EMBL/GenBank/DDBJ whole genome shotgun (WGS) entry which is preliminary data.</text>
</comment>
<dbReference type="InterPro" id="IPR021214">
    <property type="entry name" value="DUF2568"/>
</dbReference>
<gene>
    <name evidence="2" type="ORF">ACFQ4R_07735</name>
</gene>
<feature type="transmembrane region" description="Helical" evidence="1">
    <location>
        <begin position="6"/>
        <end position="30"/>
    </location>
</feature>
<dbReference type="Proteomes" id="UP001597191">
    <property type="component" value="Unassembled WGS sequence"/>
</dbReference>
<name>A0ABW4BNX1_9LACO</name>
<feature type="transmembrane region" description="Helical" evidence="1">
    <location>
        <begin position="37"/>
        <end position="53"/>
    </location>
</feature>
<keyword evidence="1" id="KW-1133">Transmembrane helix</keyword>
<evidence type="ECO:0000256" key="1">
    <source>
        <dbReference type="SAM" id="Phobius"/>
    </source>
</evidence>
<reference evidence="3" key="1">
    <citation type="journal article" date="2019" name="Int. J. Syst. Evol. Microbiol.">
        <title>The Global Catalogue of Microorganisms (GCM) 10K type strain sequencing project: providing services to taxonomists for standard genome sequencing and annotation.</title>
        <authorList>
            <consortium name="The Broad Institute Genomics Platform"/>
            <consortium name="The Broad Institute Genome Sequencing Center for Infectious Disease"/>
            <person name="Wu L."/>
            <person name="Ma J."/>
        </authorList>
    </citation>
    <scope>NUCLEOTIDE SEQUENCE [LARGE SCALE GENOMIC DNA]</scope>
    <source>
        <strain evidence="3">CCM 8937</strain>
    </source>
</reference>
<accession>A0ABW4BNX1</accession>
<sequence length="113" mass="12427">MTVVEMIVLAVRFLLEVVTGLGLLSGVYFAQGNVVKILFLIVGLGIILLWSRYGAPKSVHALSGSNKLLLEMFVYSCGIVSFFILFGSKIGFVYATIVVIDLILMYRLKLQGH</sequence>
<proteinExistence type="predicted"/>
<evidence type="ECO:0000313" key="2">
    <source>
        <dbReference type="EMBL" id="MFD1411471.1"/>
    </source>
</evidence>
<dbReference type="EMBL" id="JBHTOH010000077">
    <property type="protein sequence ID" value="MFD1411471.1"/>
    <property type="molecule type" value="Genomic_DNA"/>
</dbReference>
<feature type="transmembrane region" description="Helical" evidence="1">
    <location>
        <begin position="73"/>
        <end position="106"/>
    </location>
</feature>
<keyword evidence="1" id="KW-0812">Transmembrane</keyword>
<dbReference type="Pfam" id="PF10823">
    <property type="entry name" value="DUF2568"/>
    <property type="match status" value="1"/>
</dbReference>